<sequence length="123" mass="13378">MRGIVALICLCLLGGSAFAGSTKNSDSSADVLIKALYDNLSATYLCRNVAGVDIYLKARSTVEATMLKFSKNADLTQKVLAKWEGEFQKNAGYQNPNISVDECKVLLKGRLEKLNAALVQFLQ</sequence>
<dbReference type="AlphaFoldDB" id="A0A1C3VC40"/>
<feature type="chain" id="PRO_5008684095" evidence="1">
    <location>
        <begin position="20"/>
        <end position="123"/>
    </location>
</feature>
<dbReference type="EMBL" id="FMAG01000003">
    <property type="protein sequence ID" value="SCB25333.1"/>
    <property type="molecule type" value="Genomic_DNA"/>
</dbReference>
<evidence type="ECO:0000313" key="2">
    <source>
        <dbReference type="EMBL" id="SCB25333.1"/>
    </source>
</evidence>
<keyword evidence="3" id="KW-1185">Reference proteome</keyword>
<evidence type="ECO:0000256" key="1">
    <source>
        <dbReference type="SAM" id="SignalP"/>
    </source>
</evidence>
<feature type="signal peptide" evidence="1">
    <location>
        <begin position="1"/>
        <end position="19"/>
    </location>
</feature>
<dbReference type="OrthoDB" id="8410465at2"/>
<accession>A0A1C3VC40</accession>
<evidence type="ECO:0000313" key="3">
    <source>
        <dbReference type="Proteomes" id="UP000199101"/>
    </source>
</evidence>
<keyword evidence="1" id="KW-0732">Signal</keyword>
<protein>
    <submittedName>
        <fullName evidence="2">Uncharacterized protein</fullName>
    </submittedName>
</protein>
<proteinExistence type="predicted"/>
<name>A0A1C3VC40_9HYPH</name>
<dbReference type="Proteomes" id="UP000199101">
    <property type="component" value="Unassembled WGS sequence"/>
</dbReference>
<gene>
    <name evidence="2" type="ORF">GA0061103_3492</name>
</gene>
<dbReference type="RefSeq" id="WP_092711485.1">
    <property type="nucleotide sequence ID" value="NZ_FMAG01000003.1"/>
</dbReference>
<reference evidence="3" key="1">
    <citation type="submission" date="2016-08" db="EMBL/GenBank/DDBJ databases">
        <authorList>
            <person name="Varghese N."/>
            <person name="Submissions Spin"/>
        </authorList>
    </citation>
    <scope>NUCLEOTIDE SEQUENCE [LARGE SCALE GENOMIC DNA]</scope>
    <source>
        <strain evidence="3">HAMBI 2975</strain>
    </source>
</reference>
<organism evidence="2 3">
    <name type="scientific">Rhizobium multihospitium</name>
    <dbReference type="NCBI Taxonomy" id="410764"/>
    <lineage>
        <taxon>Bacteria</taxon>
        <taxon>Pseudomonadati</taxon>
        <taxon>Pseudomonadota</taxon>
        <taxon>Alphaproteobacteria</taxon>
        <taxon>Hyphomicrobiales</taxon>
        <taxon>Rhizobiaceae</taxon>
        <taxon>Rhizobium/Agrobacterium group</taxon>
        <taxon>Rhizobium</taxon>
    </lineage>
</organism>